<dbReference type="OrthoDB" id="9814067at2"/>
<gene>
    <name evidence="1" type="ORF">WM2015_2299</name>
</gene>
<dbReference type="RefSeq" id="WP_049726208.1">
    <property type="nucleotide sequence ID" value="NZ_CP012154.1"/>
</dbReference>
<evidence type="ECO:0000313" key="1">
    <source>
        <dbReference type="EMBL" id="AKS42662.1"/>
    </source>
</evidence>
<accession>A0A0K0XYE6</accession>
<dbReference type="KEGG" id="wma:WM2015_2299"/>
<dbReference type="AlphaFoldDB" id="A0A0K0XYE6"/>
<keyword evidence="2" id="KW-1185">Reference proteome</keyword>
<proteinExistence type="predicted"/>
<dbReference type="EMBL" id="CP012154">
    <property type="protein sequence ID" value="AKS42662.1"/>
    <property type="molecule type" value="Genomic_DNA"/>
</dbReference>
<name>A0A0K0XYE6_9GAMM</name>
<protein>
    <submittedName>
        <fullName evidence="1">Uncharacterized protein</fullName>
    </submittedName>
</protein>
<dbReference type="Proteomes" id="UP000066624">
    <property type="component" value="Chromosome"/>
</dbReference>
<evidence type="ECO:0000313" key="2">
    <source>
        <dbReference type="Proteomes" id="UP000066624"/>
    </source>
</evidence>
<organism evidence="1 2">
    <name type="scientific">Wenzhouxiangella marina</name>
    <dbReference type="NCBI Taxonomy" id="1579979"/>
    <lineage>
        <taxon>Bacteria</taxon>
        <taxon>Pseudomonadati</taxon>
        <taxon>Pseudomonadota</taxon>
        <taxon>Gammaproteobacteria</taxon>
        <taxon>Chromatiales</taxon>
        <taxon>Wenzhouxiangellaceae</taxon>
        <taxon>Wenzhouxiangella</taxon>
    </lineage>
</organism>
<reference evidence="1 2" key="1">
    <citation type="submission" date="2015-07" db="EMBL/GenBank/DDBJ databases">
        <authorList>
            <person name="Noorani M."/>
        </authorList>
    </citation>
    <scope>NUCLEOTIDE SEQUENCE [LARGE SCALE GENOMIC DNA]</scope>
    <source>
        <strain evidence="1 2">KCTC 42284</strain>
    </source>
</reference>
<sequence length="136" mass="15373">MAETWEGSAHTSVEARIKDRAGDRRQFSYRKAQRPLKPVAGIDANALLGMSESSYLDLVQWTGEQVHPNKLDRMKPSVAAVAPDIVWSLSRHPKAWLRRVHGTESRYYRAIGSAEALMAKAAEMRKKQRRNAVMRG</sequence>